<dbReference type="Proteomes" id="UP000277864">
    <property type="component" value="Unassembled WGS sequence"/>
</dbReference>
<feature type="domain" description="SsuA/THI5-like" evidence="1">
    <location>
        <begin position="39"/>
        <end position="253"/>
    </location>
</feature>
<sequence length="328" mass="36998">MVLSLVMIGCTNQAKSSKPAEKKDQPLTQVSLILDYLPNTNHTGIYVAEEKGYYQEQGIKLTIVEPGDDTTSIGLLGANKGEFGLSYQEDLTYAAASKQRIPVTAVATVLEHNTSGFVSMKSSHITRPKDFEGKVYAGWQSPSEEAVLKAVMTNDQADYQQLKLVGSSGNAMAGLGKEVDIKWFFEGWDYTQAVMDGYQLDFLPLRKLDKRLDYYTPIILATDKVIKEDPDLVRRFLKATKQGYQYAIDHPEEGANILHKKVPEYDLAFLKKSQAFVSKHYTDDPSKWGEMKQEVWDNYTDFMLENQLITKKIPAKTLYTNEFLSEGK</sequence>
<dbReference type="Gene3D" id="3.40.190.10">
    <property type="entry name" value="Periplasmic binding protein-like II"/>
    <property type="match status" value="2"/>
</dbReference>
<keyword evidence="3" id="KW-1185">Reference proteome</keyword>
<dbReference type="SUPFAM" id="SSF53850">
    <property type="entry name" value="Periplasmic binding protein-like II"/>
    <property type="match status" value="1"/>
</dbReference>
<dbReference type="Pfam" id="PF09084">
    <property type="entry name" value="NMT1"/>
    <property type="match status" value="1"/>
</dbReference>
<dbReference type="GO" id="GO:0009228">
    <property type="term" value="P:thiamine biosynthetic process"/>
    <property type="evidence" value="ECO:0007669"/>
    <property type="project" value="InterPro"/>
</dbReference>
<gene>
    <name evidence="2" type="ORF">C7P63_02755</name>
</gene>
<dbReference type="InterPro" id="IPR027939">
    <property type="entry name" value="NMT1/THI5"/>
</dbReference>
<dbReference type="OrthoDB" id="9815602at2"/>
<protein>
    <submittedName>
        <fullName evidence="2">ABC transporter substrate-binding protein</fullName>
    </submittedName>
</protein>
<name>A0A429Z9S8_9ENTE</name>
<dbReference type="AlphaFoldDB" id="A0A429Z9S8"/>
<accession>A0A429Z9S8</accession>
<reference evidence="2 3" key="1">
    <citation type="submission" date="2018-03" db="EMBL/GenBank/DDBJ databases">
        <authorList>
            <person name="Gulvik C.A."/>
        </authorList>
    </citation>
    <scope>NUCLEOTIDE SEQUENCE [LARGE SCALE GENOMIC DNA]</scope>
    <source>
        <strain evidence="2 3">JCM 31581</strain>
    </source>
</reference>
<dbReference type="PANTHER" id="PTHR31528:SF3">
    <property type="entry name" value="THIAMINE BIOSYNTHESIS PROTEIN HI_0357-RELATED"/>
    <property type="match status" value="1"/>
</dbReference>
<evidence type="ECO:0000259" key="1">
    <source>
        <dbReference type="Pfam" id="PF09084"/>
    </source>
</evidence>
<proteinExistence type="predicted"/>
<evidence type="ECO:0000313" key="3">
    <source>
        <dbReference type="Proteomes" id="UP000277864"/>
    </source>
</evidence>
<evidence type="ECO:0000313" key="2">
    <source>
        <dbReference type="EMBL" id="RST90451.1"/>
    </source>
</evidence>
<dbReference type="PANTHER" id="PTHR31528">
    <property type="entry name" value="4-AMINO-5-HYDROXYMETHYL-2-METHYLPYRIMIDINE PHOSPHATE SYNTHASE THI11-RELATED"/>
    <property type="match status" value="1"/>
</dbReference>
<organism evidence="2 3">
    <name type="scientific">Vagococcus humatus</name>
    <dbReference type="NCBI Taxonomy" id="1889241"/>
    <lineage>
        <taxon>Bacteria</taxon>
        <taxon>Bacillati</taxon>
        <taxon>Bacillota</taxon>
        <taxon>Bacilli</taxon>
        <taxon>Lactobacillales</taxon>
        <taxon>Enterococcaceae</taxon>
        <taxon>Vagococcus</taxon>
    </lineage>
</organism>
<comment type="caution">
    <text evidence="2">The sequence shown here is derived from an EMBL/GenBank/DDBJ whole genome shotgun (WGS) entry which is preliminary data.</text>
</comment>
<dbReference type="EMBL" id="PXZH01000001">
    <property type="protein sequence ID" value="RST90451.1"/>
    <property type="molecule type" value="Genomic_DNA"/>
</dbReference>
<dbReference type="InterPro" id="IPR015168">
    <property type="entry name" value="SsuA/THI5"/>
</dbReference>